<dbReference type="EMBL" id="OPYN01000164">
    <property type="protein sequence ID" value="SPO62217.1"/>
    <property type="molecule type" value="Genomic_DNA"/>
</dbReference>
<reference evidence="1 2" key="1">
    <citation type="submission" date="2018-02" db="EMBL/GenBank/DDBJ databases">
        <authorList>
            <person name="Dubost A."/>
        </authorList>
    </citation>
    <scope>NUCLEOTIDE SEQUENCE [LARGE SCALE GENOMIC DNA]</scope>
    <source>
        <strain evidence="2">JV551A3</strain>
    </source>
</reference>
<accession>A0AAQ1SVE5</accession>
<dbReference type="AlphaFoldDB" id="A0AAQ1SVE5"/>
<protein>
    <submittedName>
        <fullName evidence="1">Uncharacterized protein</fullName>
    </submittedName>
</protein>
<organism evidence="1 2">
    <name type="scientific">Pseudomonas inefficax</name>
    <dbReference type="NCBI Taxonomy" id="2078786"/>
    <lineage>
        <taxon>Bacteria</taxon>
        <taxon>Pseudomonadati</taxon>
        <taxon>Pseudomonadota</taxon>
        <taxon>Gammaproteobacteria</taxon>
        <taxon>Pseudomonadales</taxon>
        <taxon>Pseudomonadaceae</taxon>
        <taxon>Pseudomonas</taxon>
    </lineage>
</organism>
<name>A0AAQ1SVE5_9PSED</name>
<dbReference type="Proteomes" id="UP000294335">
    <property type="component" value="Unassembled WGS sequence"/>
</dbReference>
<evidence type="ECO:0000313" key="2">
    <source>
        <dbReference type="Proteomes" id="UP000294335"/>
    </source>
</evidence>
<evidence type="ECO:0000313" key="1">
    <source>
        <dbReference type="EMBL" id="SPO62217.1"/>
    </source>
</evidence>
<proteinExistence type="predicted"/>
<sequence>MVLFICKNITLAHKRNLLSFPGSEAECAAVRANSCMPETGLLCTYTTSTISGSSRTASSSSVIRPAAIWPVS</sequence>
<comment type="caution">
    <text evidence="1">The sequence shown here is derived from an EMBL/GenBank/DDBJ whole genome shotgun (WGS) entry which is preliminary data.</text>
</comment>
<keyword evidence="2" id="KW-1185">Reference proteome</keyword>
<gene>
    <name evidence="1" type="ORF">JV551A3_V1_1640293</name>
</gene>